<feature type="region of interest" description="Disordered" evidence="1">
    <location>
        <begin position="83"/>
        <end position="118"/>
    </location>
</feature>
<feature type="compositionally biased region" description="Polar residues" evidence="1">
    <location>
        <begin position="155"/>
        <end position="165"/>
    </location>
</feature>
<reference evidence="2 3" key="1">
    <citation type="submission" date="2019-10" db="EMBL/GenBank/DDBJ databases">
        <authorList>
            <person name="Karimi E."/>
        </authorList>
    </citation>
    <scope>NUCLEOTIDE SEQUENCE [LARGE SCALE GENOMIC DNA]</scope>
    <source>
        <strain evidence="2">Aeromonas sp. 8C</strain>
    </source>
</reference>
<feature type="compositionally biased region" description="Basic and acidic residues" evidence="1">
    <location>
        <begin position="140"/>
        <end position="149"/>
    </location>
</feature>
<dbReference type="EMBL" id="CABWLC010000012">
    <property type="protein sequence ID" value="VXA85958.1"/>
    <property type="molecule type" value="Genomic_DNA"/>
</dbReference>
<dbReference type="Proteomes" id="UP000439123">
    <property type="component" value="Unassembled WGS sequence"/>
</dbReference>
<sequence length="224" mass="24194">MCRKAAHNLLISLNFELDVSKNRRTVTFYCQMLHQGVHKASGSDSMRLALGEGFPSGQRDQTVNLTALPSKVRILLPPPFKCKSSDNQEIPRGGVPERPKGSDCKSDGSAFEGSNPSPSTISLIEMAEYNLLYPRGGVPERPKGSDCKSDGSAFEGSNPSPSTIIQENPASRRVFAFCYPPHTFSALSDLTVAIASHLAHRGIIDIRVFTSCLKSGTSMVTPPV</sequence>
<proteinExistence type="predicted"/>
<protein>
    <submittedName>
        <fullName evidence="2">Uncharacterized protein</fullName>
    </submittedName>
</protein>
<feature type="region of interest" description="Disordered" evidence="1">
    <location>
        <begin position="140"/>
        <end position="165"/>
    </location>
</feature>
<gene>
    <name evidence="2" type="ORF">AERO8C_20799</name>
</gene>
<evidence type="ECO:0000313" key="3">
    <source>
        <dbReference type="Proteomes" id="UP000439123"/>
    </source>
</evidence>
<accession>A0A653L3C6</accession>
<evidence type="ECO:0000256" key="1">
    <source>
        <dbReference type="SAM" id="MobiDB-lite"/>
    </source>
</evidence>
<organism evidence="2 3">
    <name type="scientific">Aeromonas veronii</name>
    <dbReference type="NCBI Taxonomy" id="654"/>
    <lineage>
        <taxon>Bacteria</taxon>
        <taxon>Pseudomonadati</taxon>
        <taxon>Pseudomonadota</taxon>
        <taxon>Gammaproteobacteria</taxon>
        <taxon>Aeromonadales</taxon>
        <taxon>Aeromonadaceae</taxon>
        <taxon>Aeromonas</taxon>
    </lineage>
</organism>
<evidence type="ECO:0000313" key="2">
    <source>
        <dbReference type="EMBL" id="VXA85958.1"/>
    </source>
</evidence>
<name>A0A653L3C6_AERVE</name>
<feature type="compositionally biased region" description="Basic and acidic residues" evidence="1">
    <location>
        <begin position="95"/>
        <end position="106"/>
    </location>
</feature>
<dbReference type="AlphaFoldDB" id="A0A653L3C6"/>